<name>A0ACB8QID7_9AGAM</name>
<comment type="caution">
    <text evidence="1">The sequence shown here is derived from an EMBL/GenBank/DDBJ whole genome shotgun (WGS) entry which is preliminary data.</text>
</comment>
<organism evidence="1 2">
    <name type="scientific">Vararia minispora EC-137</name>
    <dbReference type="NCBI Taxonomy" id="1314806"/>
    <lineage>
        <taxon>Eukaryota</taxon>
        <taxon>Fungi</taxon>
        <taxon>Dikarya</taxon>
        <taxon>Basidiomycota</taxon>
        <taxon>Agaricomycotina</taxon>
        <taxon>Agaricomycetes</taxon>
        <taxon>Russulales</taxon>
        <taxon>Lachnocladiaceae</taxon>
        <taxon>Vararia</taxon>
    </lineage>
</organism>
<gene>
    <name evidence="1" type="ORF">K488DRAFT_71443</name>
</gene>
<reference evidence="1" key="1">
    <citation type="submission" date="2021-02" db="EMBL/GenBank/DDBJ databases">
        <authorList>
            <consortium name="DOE Joint Genome Institute"/>
            <person name="Ahrendt S."/>
            <person name="Looney B.P."/>
            <person name="Miyauchi S."/>
            <person name="Morin E."/>
            <person name="Drula E."/>
            <person name="Courty P.E."/>
            <person name="Chicoki N."/>
            <person name="Fauchery L."/>
            <person name="Kohler A."/>
            <person name="Kuo A."/>
            <person name="Labutti K."/>
            <person name="Pangilinan J."/>
            <person name="Lipzen A."/>
            <person name="Riley R."/>
            <person name="Andreopoulos W."/>
            <person name="He G."/>
            <person name="Johnson J."/>
            <person name="Barry K.W."/>
            <person name="Grigoriev I.V."/>
            <person name="Nagy L."/>
            <person name="Hibbett D."/>
            <person name="Henrissat B."/>
            <person name="Matheny P.B."/>
            <person name="Labbe J."/>
            <person name="Martin F."/>
        </authorList>
    </citation>
    <scope>NUCLEOTIDE SEQUENCE</scope>
    <source>
        <strain evidence="1">EC-137</strain>
    </source>
</reference>
<evidence type="ECO:0000313" key="1">
    <source>
        <dbReference type="EMBL" id="KAI0031375.1"/>
    </source>
</evidence>
<sequence>MQLTSLVAFTLAAVGAVTAVPSIVKRVTPLPSTTYIRAFGRNDTAYLTFTGFAYEFFPENEGQEAPAPGLFTVTSADAPAGNDGDTAYVQLTSSSGIPCSTDPGYLACFDASYTPATFFAQIEGTTWYLQQYWAVADAHPDDPRDGYLHLFNSSSSAPSDARFVNVIFSSS</sequence>
<evidence type="ECO:0000313" key="2">
    <source>
        <dbReference type="Proteomes" id="UP000814128"/>
    </source>
</evidence>
<dbReference type="EMBL" id="MU273582">
    <property type="protein sequence ID" value="KAI0031375.1"/>
    <property type="molecule type" value="Genomic_DNA"/>
</dbReference>
<keyword evidence="2" id="KW-1185">Reference proteome</keyword>
<dbReference type="Proteomes" id="UP000814128">
    <property type="component" value="Unassembled WGS sequence"/>
</dbReference>
<reference evidence="1" key="2">
    <citation type="journal article" date="2022" name="New Phytol.">
        <title>Evolutionary transition to the ectomycorrhizal habit in the genomes of a hyperdiverse lineage of mushroom-forming fungi.</title>
        <authorList>
            <person name="Looney B."/>
            <person name="Miyauchi S."/>
            <person name="Morin E."/>
            <person name="Drula E."/>
            <person name="Courty P.E."/>
            <person name="Kohler A."/>
            <person name="Kuo A."/>
            <person name="LaButti K."/>
            <person name="Pangilinan J."/>
            <person name="Lipzen A."/>
            <person name="Riley R."/>
            <person name="Andreopoulos W."/>
            <person name="He G."/>
            <person name="Johnson J."/>
            <person name="Nolan M."/>
            <person name="Tritt A."/>
            <person name="Barry K.W."/>
            <person name="Grigoriev I.V."/>
            <person name="Nagy L.G."/>
            <person name="Hibbett D."/>
            <person name="Henrissat B."/>
            <person name="Matheny P.B."/>
            <person name="Labbe J."/>
            <person name="Martin F.M."/>
        </authorList>
    </citation>
    <scope>NUCLEOTIDE SEQUENCE</scope>
    <source>
        <strain evidence="1">EC-137</strain>
    </source>
</reference>
<accession>A0ACB8QID7</accession>
<proteinExistence type="predicted"/>
<protein>
    <submittedName>
        <fullName evidence="1">Uncharacterized protein</fullName>
    </submittedName>
</protein>